<keyword evidence="11" id="KW-1185">Reference proteome</keyword>
<keyword evidence="5 8" id="KW-1133">Transmembrane helix</keyword>
<gene>
    <name evidence="10" type="ORF">ACFQO0_10325</name>
</gene>
<feature type="domain" description="GGDEF" evidence="9">
    <location>
        <begin position="362"/>
        <end position="497"/>
    </location>
</feature>
<dbReference type="GO" id="GO:0052621">
    <property type="term" value="F:diguanylate cyclase activity"/>
    <property type="evidence" value="ECO:0007669"/>
    <property type="project" value="UniProtKB-EC"/>
</dbReference>
<organism evidence="10 11">
    <name type="scientific">Herminiimonas aquatilis</name>
    <dbReference type="NCBI Taxonomy" id="345342"/>
    <lineage>
        <taxon>Bacteria</taxon>
        <taxon>Pseudomonadati</taxon>
        <taxon>Pseudomonadota</taxon>
        <taxon>Betaproteobacteria</taxon>
        <taxon>Burkholderiales</taxon>
        <taxon>Oxalobacteraceae</taxon>
        <taxon>Herminiimonas</taxon>
    </lineage>
</organism>
<evidence type="ECO:0000259" key="9">
    <source>
        <dbReference type="PROSITE" id="PS50887"/>
    </source>
</evidence>
<comment type="caution">
    <text evidence="10">The sequence shown here is derived from an EMBL/GenBank/DDBJ whole genome shotgun (WGS) entry which is preliminary data.</text>
</comment>
<evidence type="ECO:0000256" key="7">
    <source>
        <dbReference type="ARBA" id="ARBA00034247"/>
    </source>
</evidence>
<dbReference type="CDD" id="cd01949">
    <property type="entry name" value="GGDEF"/>
    <property type="match status" value="1"/>
</dbReference>
<evidence type="ECO:0000313" key="11">
    <source>
        <dbReference type="Proteomes" id="UP001596379"/>
    </source>
</evidence>
<dbReference type="PROSITE" id="PS50887">
    <property type="entry name" value="GGDEF"/>
    <property type="match status" value="1"/>
</dbReference>
<dbReference type="EMBL" id="JBHTCC010000002">
    <property type="protein sequence ID" value="MFC7298828.1"/>
    <property type="molecule type" value="Genomic_DNA"/>
</dbReference>
<keyword evidence="10" id="KW-0808">Transferase</keyword>
<dbReference type="Gene3D" id="3.30.70.270">
    <property type="match status" value="1"/>
</dbReference>
<dbReference type="Proteomes" id="UP001596379">
    <property type="component" value="Unassembled WGS sequence"/>
</dbReference>
<evidence type="ECO:0000256" key="2">
    <source>
        <dbReference type="ARBA" id="ARBA00012528"/>
    </source>
</evidence>
<dbReference type="InterPro" id="IPR043128">
    <property type="entry name" value="Rev_trsase/Diguanyl_cyclase"/>
</dbReference>
<accession>A0ABW2J6V2</accession>
<dbReference type="RefSeq" id="WP_382234308.1">
    <property type="nucleotide sequence ID" value="NZ_JBHTCC010000002.1"/>
</dbReference>
<dbReference type="SMART" id="SM00267">
    <property type="entry name" value="GGDEF"/>
    <property type="match status" value="1"/>
</dbReference>
<dbReference type="PANTHER" id="PTHR45138:SF9">
    <property type="entry name" value="DIGUANYLATE CYCLASE DGCM-RELATED"/>
    <property type="match status" value="1"/>
</dbReference>
<evidence type="ECO:0000256" key="1">
    <source>
        <dbReference type="ARBA" id="ARBA00004651"/>
    </source>
</evidence>
<sequence length="497" mass="55191">MLIQERPSVILLAKIFVASVCFILMIAVLWNVWWTRQEQLKEASAVTFNMSRVLAQHAEDTFKEANSVMISLMEILDHDGKDPAALIRLERLMAVQVRELSQISGLVIADRNGDWIVNSAQLPNAGRTSKNRTYFAFHQSHESLRTYINGPTTNGETSDLILTVSRRINLADGSFGGVMVATIDLKYFTAFYNNFDVGKDGTMMLVMDNGGVLIRHPPANGIGLQGAGTAPDYTTQTYFDSGQIQPAKITSIHHLVDFPIFVAVALSADEALADWKTAAIYHVFGLLALTSLVTVFGMKLTNEIRLRIEAEKKGNEEKLHIESLNRMLSELAMRDELTGLANRRCFNEEILKELRRTVRKHEPFSLIMLDVDHFKSYNDTYGHLAGDECLRKIAAAIRSMESRQGDLVARYGGEEIVIMLPNCDRENAIKIAEEILQKIRLLKIPHATNPLGIVTVSAGVGVLESVEQSDSPNKIIAKADKALYLAKSDGRNCIAAC</sequence>
<feature type="transmembrane region" description="Helical" evidence="8">
    <location>
        <begin position="12"/>
        <end position="34"/>
    </location>
</feature>
<comment type="subcellular location">
    <subcellularLocation>
        <location evidence="1">Cell membrane</location>
        <topology evidence="1">Multi-pass membrane protein</topology>
    </subcellularLocation>
</comment>
<keyword evidence="4 8" id="KW-0812">Transmembrane</keyword>
<dbReference type="PANTHER" id="PTHR45138">
    <property type="entry name" value="REGULATORY COMPONENTS OF SENSORY TRANSDUCTION SYSTEM"/>
    <property type="match status" value="1"/>
</dbReference>
<keyword evidence="10" id="KW-0548">Nucleotidyltransferase</keyword>
<dbReference type="EC" id="2.7.7.65" evidence="2"/>
<dbReference type="InterPro" id="IPR050469">
    <property type="entry name" value="Diguanylate_Cyclase"/>
</dbReference>
<dbReference type="Pfam" id="PF00990">
    <property type="entry name" value="GGDEF"/>
    <property type="match status" value="1"/>
</dbReference>
<comment type="catalytic activity">
    <reaction evidence="7">
        <text>2 GTP = 3',3'-c-di-GMP + 2 diphosphate</text>
        <dbReference type="Rhea" id="RHEA:24898"/>
        <dbReference type="ChEBI" id="CHEBI:33019"/>
        <dbReference type="ChEBI" id="CHEBI:37565"/>
        <dbReference type="ChEBI" id="CHEBI:58805"/>
        <dbReference type="EC" id="2.7.7.65"/>
    </reaction>
</comment>
<reference evidence="11" key="1">
    <citation type="journal article" date="2019" name="Int. J. Syst. Evol. Microbiol.">
        <title>The Global Catalogue of Microorganisms (GCM) 10K type strain sequencing project: providing services to taxonomists for standard genome sequencing and annotation.</title>
        <authorList>
            <consortium name="The Broad Institute Genomics Platform"/>
            <consortium name="The Broad Institute Genome Sequencing Center for Infectious Disease"/>
            <person name="Wu L."/>
            <person name="Ma J."/>
        </authorList>
    </citation>
    <scope>NUCLEOTIDE SEQUENCE [LARGE SCALE GENOMIC DNA]</scope>
    <source>
        <strain evidence="11">CCUG 36956</strain>
    </source>
</reference>
<dbReference type="CDD" id="cd18773">
    <property type="entry name" value="PDC1_HK_sensor"/>
    <property type="match status" value="1"/>
</dbReference>
<protein>
    <recommendedName>
        <fullName evidence="2">diguanylate cyclase</fullName>
        <ecNumber evidence="2">2.7.7.65</ecNumber>
    </recommendedName>
</protein>
<dbReference type="NCBIfam" id="TIGR00254">
    <property type="entry name" value="GGDEF"/>
    <property type="match status" value="1"/>
</dbReference>
<dbReference type="Gene3D" id="3.30.450.20">
    <property type="entry name" value="PAS domain"/>
    <property type="match status" value="2"/>
</dbReference>
<evidence type="ECO:0000256" key="3">
    <source>
        <dbReference type="ARBA" id="ARBA00022475"/>
    </source>
</evidence>
<evidence type="ECO:0000256" key="6">
    <source>
        <dbReference type="ARBA" id="ARBA00023136"/>
    </source>
</evidence>
<dbReference type="InterPro" id="IPR029787">
    <property type="entry name" value="Nucleotide_cyclase"/>
</dbReference>
<dbReference type="InterPro" id="IPR000160">
    <property type="entry name" value="GGDEF_dom"/>
</dbReference>
<dbReference type="SUPFAM" id="SSF55073">
    <property type="entry name" value="Nucleotide cyclase"/>
    <property type="match status" value="1"/>
</dbReference>
<name>A0ABW2J6V2_9BURK</name>
<dbReference type="InterPro" id="IPR033479">
    <property type="entry name" value="dCache_1"/>
</dbReference>
<dbReference type="CDD" id="cd12915">
    <property type="entry name" value="PDC2_DGC_like"/>
    <property type="match status" value="1"/>
</dbReference>
<evidence type="ECO:0000256" key="8">
    <source>
        <dbReference type="SAM" id="Phobius"/>
    </source>
</evidence>
<proteinExistence type="predicted"/>
<keyword evidence="3" id="KW-1003">Cell membrane</keyword>
<evidence type="ECO:0000313" key="10">
    <source>
        <dbReference type="EMBL" id="MFC7298828.1"/>
    </source>
</evidence>
<evidence type="ECO:0000256" key="4">
    <source>
        <dbReference type="ARBA" id="ARBA00022692"/>
    </source>
</evidence>
<dbReference type="Pfam" id="PF02743">
    <property type="entry name" value="dCache_1"/>
    <property type="match status" value="1"/>
</dbReference>
<evidence type="ECO:0000256" key="5">
    <source>
        <dbReference type="ARBA" id="ARBA00022989"/>
    </source>
</evidence>
<feature type="transmembrane region" description="Helical" evidence="8">
    <location>
        <begin position="279"/>
        <end position="298"/>
    </location>
</feature>
<keyword evidence="6 8" id="KW-0472">Membrane</keyword>